<dbReference type="SUPFAM" id="SSF47598">
    <property type="entry name" value="Ribbon-helix-helix"/>
    <property type="match status" value="1"/>
</dbReference>
<dbReference type="InterPro" id="IPR010985">
    <property type="entry name" value="Ribbon_hlx_hlx"/>
</dbReference>
<sequence length="75" mass="8531">MATSIRLSPETERRLEFLAASTGRTKAYYLREIIDHGLTDMEDYYLAADVLERVRKGQESVHSAADVRKDLGLDD</sequence>
<dbReference type="EMBL" id="AP014862">
    <property type="protein sequence ID" value="BAU76752.1"/>
    <property type="molecule type" value="Genomic_DNA"/>
</dbReference>
<dbReference type="AlphaFoldDB" id="A0AAD1FI10"/>
<reference evidence="1 2" key="2">
    <citation type="journal article" date="2017" name="Int. J. Syst. Evol. Microbiol.">
        <title>Pseudomonas furukawaii sp. nov., a polychlorinated biphenyl-degrading bacterium isolated from biphenyl-contaminated soil in Japan.</title>
        <authorList>
            <person name="Kimura N."/>
            <person name="Watanabe T."/>
            <person name="Suenaga H."/>
            <person name="Fujihara H."/>
            <person name="Futagami T."/>
            <person name="Goto M."/>
            <person name="Hanada S."/>
            <person name="Hirose J."/>
        </authorList>
    </citation>
    <scope>NUCLEOTIDE SEQUENCE [LARGE SCALE GENOMIC DNA]</scope>
    <source>
        <strain evidence="2">DSM 10086 / NBRC 110670 / KF707</strain>
    </source>
</reference>
<dbReference type="RefSeq" id="WP_004421422.1">
    <property type="nucleotide sequence ID" value="NZ_AJMR01000126.1"/>
</dbReference>
<proteinExistence type="predicted"/>
<evidence type="ECO:0000313" key="2">
    <source>
        <dbReference type="Proteomes" id="UP000218554"/>
    </source>
</evidence>
<dbReference type="Proteomes" id="UP000218554">
    <property type="component" value="Chromosome"/>
</dbReference>
<dbReference type="KEGG" id="pfuw:KF707C_50640"/>
<name>A0AAD1FI10_METFU</name>
<gene>
    <name evidence="1" type="ORF">KF707C_50640</name>
</gene>
<keyword evidence="2" id="KW-1185">Reference proteome</keyword>
<protein>
    <submittedName>
        <fullName evidence="1">RelB/StbD replicon stabilization protein</fullName>
    </submittedName>
</protein>
<dbReference type="GO" id="GO:0006355">
    <property type="term" value="P:regulation of DNA-templated transcription"/>
    <property type="evidence" value="ECO:0007669"/>
    <property type="project" value="InterPro"/>
</dbReference>
<accession>A0AAD1FI10</accession>
<organism evidence="1 2">
    <name type="scientific">Metapseudomonas furukawaii</name>
    <name type="common">Pseudomonas furukawaii</name>
    <dbReference type="NCBI Taxonomy" id="1149133"/>
    <lineage>
        <taxon>Bacteria</taxon>
        <taxon>Pseudomonadati</taxon>
        <taxon>Pseudomonadota</taxon>
        <taxon>Gammaproteobacteria</taxon>
        <taxon>Pseudomonadales</taxon>
        <taxon>Pseudomonadaceae</taxon>
        <taxon>Metapseudomonas</taxon>
    </lineage>
</organism>
<reference evidence="2" key="1">
    <citation type="submission" date="2015-05" db="EMBL/GenBank/DDBJ databases">
        <title>Draft genome sequencing of a biphenyl-degrading bacterium, Pseudomonas balearica KF707 (=NBRC110670).</title>
        <authorList>
            <person name="Kimura N."/>
            <person name="Hirose J."/>
            <person name="Watanabe T."/>
            <person name="Suenaga H."/>
            <person name="Fujihara H."/>
            <person name="Noguchi M."/>
            <person name="Hashimoto M."/>
            <person name="Shimodaira J."/>
            <person name="Tsuchikane K."/>
            <person name="Hosoyama A."/>
            <person name="Yamazoe A."/>
            <person name="Fujita N."/>
            <person name="Furukawa K."/>
        </authorList>
    </citation>
    <scope>NUCLEOTIDE SEQUENCE [LARGE SCALE GENOMIC DNA]</scope>
    <source>
        <strain evidence="2">DSM 10086 / NBRC 110670 / KF707</strain>
    </source>
</reference>
<evidence type="ECO:0000313" key="1">
    <source>
        <dbReference type="EMBL" id="BAU76752.1"/>
    </source>
</evidence>